<name>A0ABP9TK24_9MICC</name>
<proteinExistence type="predicted"/>
<dbReference type="RefSeq" id="WP_210099298.1">
    <property type="nucleotide sequence ID" value="NZ_BAABLK010000009.1"/>
</dbReference>
<dbReference type="SUPFAM" id="SSF54060">
    <property type="entry name" value="His-Me finger endonucleases"/>
    <property type="match status" value="1"/>
</dbReference>
<keyword evidence="2" id="KW-1185">Reference proteome</keyword>
<evidence type="ECO:0008006" key="3">
    <source>
        <dbReference type="Google" id="ProtNLM"/>
    </source>
</evidence>
<accession>A0ABP9TK24</accession>
<organism evidence="1 2">
    <name type="scientific">Paeniglutamicibacter antarcticus</name>
    <dbReference type="NCBI Taxonomy" id="494023"/>
    <lineage>
        <taxon>Bacteria</taxon>
        <taxon>Bacillati</taxon>
        <taxon>Actinomycetota</taxon>
        <taxon>Actinomycetes</taxon>
        <taxon>Micrococcales</taxon>
        <taxon>Micrococcaceae</taxon>
        <taxon>Paeniglutamicibacter</taxon>
    </lineage>
</organism>
<sequence>MRAADERFWAKVIKGPAPGDCWFWVGAISDDGYGRFTLNKNGTTRAVRPHRFAYYLATGVWLDDMPSLMHGCDEPTCVHATVDPSSHLMPGTHRENMLDRIKKMRHSNGTGLRYWGVGRAAQADRSRRIREELLAHGWDSERIVAIRFNHDPDTPTLF</sequence>
<dbReference type="Proteomes" id="UP001501257">
    <property type="component" value="Unassembled WGS sequence"/>
</dbReference>
<protein>
    <recommendedName>
        <fullName evidence="3">HNH endonuclease</fullName>
    </recommendedName>
</protein>
<evidence type="ECO:0000313" key="1">
    <source>
        <dbReference type="EMBL" id="GAA5226057.1"/>
    </source>
</evidence>
<evidence type="ECO:0000313" key="2">
    <source>
        <dbReference type="Proteomes" id="UP001501257"/>
    </source>
</evidence>
<comment type="caution">
    <text evidence="1">The sequence shown here is derived from an EMBL/GenBank/DDBJ whole genome shotgun (WGS) entry which is preliminary data.</text>
</comment>
<dbReference type="InterPro" id="IPR044925">
    <property type="entry name" value="His-Me_finger_sf"/>
</dbReference>
<reference evidence="2" key="1">
    <citation type="journal article" date="2019" name="Int. J. Syst. Evol. Microbiol.">
        <title>The Global Catalogue of Microorganisms (GCM) 10K type strain sequencing project: providing services to taxonomists for standard genome sequencing and annotation.</title>
        <authorList>
            <consortium name="The Broad Institute Genomics Platform"/>
            <consortium name="The Broad Institute Genome Sequencing Center for Infectious Disease"/>
            <person name="Wu L."/>
            <person name="Ma J."/>
        </authorList>
    </citation>
    <scope>NUCLEOTIDE SEQUENCE [LARGE SCALE GENOMIC DNA]</scope>
    <source>
        <strain evidence="2">JCM 18952</strain>
    </source>
</reference>
<dbReference type="EMBL" id="BAABLK010000009">
    <property type="protein sequence ID" value="GAA5226057.1"/>
    <property type="molecule type" value="Genomic_DNA"/>
</dbReference>
<gene>
    <name evidence="1" type="ORF">GCM10025778_05870</name>
</gene>